<sequence>MKYCLTVHLAIIGNLFSYSDTAEHPALEYNGRDRNDVVLQAED</sequence>
<dbReference type="AlphaFoldDB" id="A0A381X1G1"/>
<evidence type="ECO:0000313" key="1">
    <source>
        <dbReference type="EMBL" id="SVA58540.1"/>
    </source>
</evidence>
<reference evidence="1" key="1">
    <citation type="submission" date="2018-05" db="EMBL/GenBank/DDBJ databases">
        <authorList>
            <person name="Lanie J.A."/>
            <person name="Ng W.-L."/>
            <person name="Kazmierczak K.M."/>
            <person name="Andrzejewski T.M."/>
            <person name="Davidsen T.M."/>
            <person name="Wayne K.J."/>
            <person name="Tettelin H."/>
            <person name="Glass J.I."/>
            <person name="Rusch D."/>
            <person name="Podicherti R."/>
            <person name="Tsui H.-C.T."/>
            <person name="Winkler M.E."/>
        </authorList>
    </citation>
    <scope>NUCLEOTIDE SEQUENCE</scope>
</reference>
<dbReference type="EMBL" id="UINC01013569">
    <property type="protein sequence ID" value="SVA58540.1"/>
    <property type="molecule type" value="Genomic_DNA"/>
</dbReference>
<name>A0A381X1G1_9ZZZZ</name>
<proteinExistence type="predicted"/>
<accession>A0A381X1G1</accession>
<feature type="non-terminal residue" evidence="1">
    <location>
        <position position="43"/>
    </location>
</feature>
<protein>
    <submittedName>
        <fullName evidence="1">Uncharacterized protein</fullName>
    </submittedName>
</protein>
<gene>
    <name evidence="1" type="ORF">METZ01_LOCUS111394</name>
</gene>
<organism evidence="1">
    <name type="scientific">marine metagenome</name>
    <dbReference type="NCBI Taxonomy" id="408172"/>
    <lineage>
        <taxon>unclassified sequences</taxon>
        <taxon>metagenomes</taxon>
        <taxon>ecological metagenomes</taxon>
    </lineage>
</organism>